<sequence length="334" mass="38118">MKNIEILEFNFTTKNQRFIERLKAILNAKGFKASSKNYDNIKATKLLKINKLAKKQKNDNFYICLDRFDSADIYLAFDGVWQIYKKLDKFWFLNPLKIINTIVEKNCINNSIKIITNSNLTRYQLETIYDIKPGKITTIYPGINLPTQIQKGSAKLELSKELGIDIELPIILFVSNDLKKDGIDKFIELLAQIQSKFNAIIISSDKSIAKYKKLANKSNIRAIFKSTPKTLNRYYEAADIFALPSLYNSFSTQILEALSYGCVCFSSDSNGASEILDDEFIVKSIDETAKYIDNLLNDHNLMLEISTKNINLAKNFTADKSINEIAKVISENIH</sequence>
<protein>
    <submittedName>
        <fullName evidence="3">Glycosyltransferase, family 1</fullName>
    </submittedName>
</protein>
<dbReference type="CDD" id="cd03801">
    <property type="entry name" value="GT4_PimA-like"/>
    <property type="match status" value="1"/>
</dbReference>
<feature type="domain" description="Glycosyl transferase family 1" evidence="2">
    <location>
        <begin position="157"/>
        <end position="306"/>
    </location>
</feature>
<dbReference type="GO" id="GO:0016757">
    <property type="term" value="F:glycosyltransferase activity"/>
    <property type="evidence" value="ECO:0007669"/>
    <property type="project" value="InterPro"/>
</dbReference>
<dbReference type="GeneID" id="46920657"/>
<dbReference type="InterPro" id="IPR001296">
    <property type="entry name" value="Glyco_trans_1"/>
</dbReference>
<accession>A0A1X9SL41</accession>
<name>A0A1X9SL41_9BACT</name>
<dbReference type="SUPFAM" id="SSF53756">
    <property type="entry name" value="UDP-Glycosyltransferase/glycogen phosphorylase"/>
    <property type="match status" value="1"/>
</dbReference>
<dbReference type="Gene3D" id="3.40.50.2000">
    <property type="entry name" value="Glycogen Phosphorylase B"/>
    <property type="match status" value="2"/>
</dbReference>
<dbReference type="AlphaFoldDB" id="A0A1X9SL41"/>
<proteinExistence type="predicted"/>
<evidence type="ECO:0000256" key="1">
    <source>
        <dbReference type="ARBA" id="ARBA00022679"/>
    </source>
</evidence>
<dbReference type="Pfam" id="PF00534">
    <property type="entry name" value="Glycos_transf_1"/>
    <property type="match status" value="1"/>
</dbReference>
<reference evidence="4" key="2">
    <citation type="journal article" date="2017" name="Genome Biol. Evol.">
        <title>Comparative genomic analysis identifies a Campylobacter clade deficient in selenium metabolism.</title>
        <authorList>
            <person name="Miller W.G."/>
            <person name="Yee E."/>
            <person name="Lopes B.S."/>
            <person name="Chapman M.H."/>
            <person name="Huynh S."/>
            <person name="Bono J.L."/>
            <person name="Parker C.T."/>
            <person name="Strachan N.J.C."/>
            <person name="Forbes K.J."/>
        </authorList>
    </citation>
    <scope>NUCLEOTIDE SEQUENCE [LARGE SCALE GENOMIC DNA]</scope>
    <source>
        <strain evidence="4">NCTC 13004</strain>
    </source>
</reference>
<dbReference type="Proteomes" id="UP000202031">
    <property type="component" value="Chromosome"/>
</dbReference>
<gene>
    <name evidence="3" type="ORF">CLAN_0186</name>
</gene>
<dbReference type="GO" id="GO:0009103">
    <property type="term" value="P:lipopolysaccharide biosynthetic process"/>
    <property type="evidence" value="ECO:0007669"/>
    <property type="project" value="TreeGrafter"/>
</dbReference>
<evidence type="ECO:0000313" key="3">
    <source>
        <dbReference type="EMBL" id="ARQ96957.1"/>
    </source>
</evidence>
<dbReference type="RefSeq" id="WP_100590363.1">
    <property type="nucleotide sequence ID" value="NZ_CP015578.1"/>
</dbReference>
<evidence type="ECO:0000313" key="4">
    <source>
        <dbReference type="Proteomes" id="UP000202031"/>
    </source>
</evidence>
<reference evidence="4" key="1">
    <citation type="journal article" date="2017" name="Genome Biol. Evol.">
        <title>Comparative Genomic Analysis Identifies a Campylobacter Clade Deficient in Selenium Metabolism.</title>
        <authorList>
            <person name="Miller W.G."/>
            <person name="Yee E."/>
            <person name="Lopes B.S."/>
            <person name="Chapman M.H."/>
            <person name="Huynh S."/>
            <person name="Bono J.L."/>
            <person name="Parker C.T."/>
            <person name="Strachan N.J.C."/>
            <person name="Forbes K.J."/>
        </authorList>
    </citation>
    <scope>NUCLEOTIDE SEQUENCE [LARGE SCALE GENOMIC DNA]</scope>
    <source>
        <strain evidence="4">NCTC 13004</strain>
    </source>
</reference>
<dbReference type="PANTHER" id="PTHR46401:SF2">
    <property type="entry name" value="GLYCOSYLTRANSFERASE WBBK-RELATED"/>
    <property type="match status" value="1"/>
</dbReference>
<dbReference type="PANTHER" id="PTHR46401">
    <property type="entry name" value="GLYCOSYLTRANSFERASE WBBK-RELATED"/>
    <property type="match status" value="1"/>
</dbReference>
<evidence type="ECO:0000259" key="2">
    <source>
        <dbReference type="Pfam" id="PF00534"/>
    </source>
</evidence>
<organism evidence="3 4">
    <name type="scientific">Campylobacter lanienae NCTC 13004</name>
    <dbReference type="NCBI Taxonomy" id="1031753"/>
    <lineage>
        <taxon>Bacteria</taxon>
        <taxon>Pseudomonadati</taxon>
        <taxon>Campylobacterota</taxon>
        <taxon>Epsilonproteobacteria</taxon>
        <taxon>Campylobacterales</taxon>
        <taxon>Campylobacteraceae</taxon>
        <taxon>Campylobacter</taxon>
    </lineage>
</organism>
<dbReference type="KEGG" id="clx:CLAN_0186"/>
<dbReference type="EMBL" id="CP015578">
    <property type="protein sequence ID" value="ARQ96957.1"/>
    <property type="molecule type" value="Genomic_DNA"/>
</dbReference>
<keyword evidence="1 3" id="KW-0808">Transferase</keyword>